<dbReference type="PROSITE" id="PS00211">
    <property type="entry name" value="ABC_TRANSPORTER_1"/>
    <property type="match status" value="1"/>
</dbReference>
<dbReference type="Gene3D" id="3.40.50.300">
    <property type="entry name" value="P-loop containing nucleotide triphosphate hydrolases"/>
    <property type="match status" value="1"/>
</dbReference>
<comment type="similarity">
    <text evidence="1">Belongs to the ABC transporter superfamily.</text>
</comment>
<dbReference type="AlphaFoldDB" id="A0A098E9Y4"/>
<dbReference type="InterPro" id="IPR003439">
    <property type="entry name" value="ABC_transporter-like_ATP-bd"/>
</dbReference>
<dbReference type="InterPro" id="IPR003593">
    <property type="entry name" value="AAA+_ATPase"/>
</dbReference>
<keyword evidence="2" id="KW-0813">Transport</keyword>
<keyword evidence="4 6" id="KW-0067">ATP-binding</keyword>
<keyword evidence="3" id="KW-0547">Nucleotide-binding</keyword>
<dbReference type="SUPFAM" id="SSF52540">
    <property type="entry name" value="P-loop containing nucleoside triphosphate hydrolases"/>
    <property type="match status" value="1"/>
</dbReference>
<evidence type="ECO:0000259" key="5">
    <source>
        <dbReference type="PROSITE" id="PS50893"/>
    </source>
</evidence>
<proteinExistence type="inferred from homology"/>
<sequence>MSIISLQNISKTFGKFEAVKNLNIYIEQGRTFGFIGHNGAGKTTTLSMISGILKPNKGEIFVFGKNLYDANSNEVMEIKSKIGVVPEQPYVYGNMKVYDFLSFFADIYKIKNKEDRINSVLTWVNLSNTKNKKIGEFSKGMKQRASIARALLHNPEILILDEPMSGLDPLGIKEIRDIISEQKKEGKTIIISSHILTEIENISDYVIIMNKGEIVSKGGIGQILNSSVSEIELEIEVDDMNAQMIDGLKNFDFVKNINSSGNNLKISTYGKNKREISKFITDKGCVILKMHENKKTLEDAFIKITEQK</sequence>
<dbReference type="InterPro" id="IPR017871">
    <property type="entry name" value="ABC_transporter-like_CS"/>
</dbReference>
<dbReference type="GO" id="GO:0005524">
    <property type="term" value="F:ATP binding"/>
    <property type="evidence" value="ECO:0007669"/>
    <property type="project" value="UniProtKB-KW"/>
</dbReference>
<dbReference type="SMART" id="SM00382">
    <property type="entry name" value="AAA"/>
    <property type="match status" value="1"/>
</dbReference>
<dbReference type="EMBL" id="CCXY01000197">
    <property type="protein sequence ID" value="CEG12817.1"/>
    <property type="molecule type" value="Genomic_DNA"/>
</dbReference>
<reference evidence="6" key="1">
    <citation type="submission" date="2014-09" db="EMBL/GenBank/DDBJ databases">
        <authorList>
            <person name="Probst J Alexander"/>
        </authorList>
    </citation>
    <scope>NUCLEOTIDE SEQUENCE</scope>
</reference>
<protein>
    <submittedName>
        <fullName evidence="6">Putative Bacitracin transport ATP-binding protein BcrA</fullName>
    </submittedName>
</protein>
<dbReference type="Pfam" id="PF00005">
    <property type="entry name" value="ABC_tran"/>
    <property type="match status" value="1"/>
</dbReference>
<dbReference type="CDD" id="cd03230">
    <property type="entry name" value="ABC_DR_subfamily_A"/>
    <property type="match status" value="1"/>
</dbReference>
<feature type="domain" description="ABC transporter" evidence="5">
    <location>
        <begin position="4"/>
        <end position="236"/>
    </location>
</feature>
<gene>
    <name evidence="6" type="ORF">MSIBF_A2760006</name>
</gene>
<evidence type="ECO:0000256" key="4">
    <source>
        <dbReference type="ARBA" id="ARBA00022840"/>
    </source>
</evidence>
<dbReference type="InterPro" id="IPR027417">
    <property type="entry name" value="P-loop_NTPase"/>
</dbReference>
<dbReference type="GO" id="GO:0016887">
    <property type="term" value="F:ATP hydrolysis activity"/>
    <property type="evidence" value="ECO:0007669"/>
    <property type="project" value="InterPro"/>
</dbReference>
<name>A0A098E9Y4_9ZZZZ</name>
<dbReference type="PROSITE" id="PS50893">
    <property type="entry name" value="ABC_TRANSPORTER_2"/>
    <property type="match status" value="1"/>
</dbReference>
<accession>A0A098E9Y4</accession>
<evidence type="ECO:0000256" key="2">
    <source>
        <dbReference type="ARBA" id="ARBA00022448"/>
    </source>
</evidence>
<evidence type="ECO:0000313" key="6">
    <source>
        <dbReference type="EMBL" id="CEG12817.1"/>
    </source>
</evidence>
<evidence type="ECO:0000256" key="1">
    <source>
        <dbReference type="ARBA" id="ARBA00005417"/>
    </source>
</evidence>
<evidence type="ECO:0000256" key="3">
    <source>
        <dbReference type="ARBA" id="ARBA00022741"/>
    </source>
</evidence>
<dbReference type="PANTHER" id="PTHR43335:SF4">
    <property type="entry name" value="ABC TRANSPORTER, ATP-BINDING PROTEIN"/>
    <property type="match status" value="1"/>
</dbReference>
<dbReference type="PANTHER" id="PTHR43335">
    <property type="entry name" value="ABC TRANSPORTER, ATP-BINDING PROTEIN"/>
    <property type="match status" value="1"/>
</dbReference>
<organism evidence="6">
    <name type="scientific">groundwater metagenome</name>
    <dbReference type="NCBI Taxonomy" id="717931"/>
    <lineage>
        <taxon>unclassified sequences</taxon>
        <taxon>metagenomes</taxon>
        <taxon>ecological metagenomes</taxon>
    </lineage>
</organism>